<organism evidence="2 3">
    <name type="scientific">Candidatus Muproteobacteria bacterium RIFCSPHIGHO2_01_FULL_65_16</name>
    <dbReference type="NCBI Taxonomy" id="1817764"/>
    <lineage>
        <taxon>Bacteria</taxon>
        <taxon>Pseudomonadati</taxon>
        <taxon>Pseudomonadota</taxon>
        <taxon>Candidatus Muproteobacteria</taxon>
    </lineage>
</organism>
<dbReference type="STRING" id="1817764.A2637_07665"/>
<sequence length="123" mass="13297">MRRMPTLTIVALLCLAPFARAAEPAEQARIETLLGRVAASGVVFVRNDTAHSAQEAAAHLRMKWERAGDRVVTAEVFIEKIGSRSSMSGKPYLVVLPGGRTLESGPWLSGLLREIDARAAKSN</sequence>
<feature type="signal peptide" evidence="1">
    <location>
        <begin position="1"/>
        <end position="21"/>
    </location>
</feature>
<accession>A0A1F6TL81</accession>
<protein>
    <submittedName>
        <fullName evidence="2">Uncharacterized protein</fullName>
    </submittedName>
</protein>
<dbReference type="Proteomes" id="UP000179360">
    <property type="component" value="Unassembled WGS sequence"/>
</dbReference>
<gene>
    <name evidence="2" type="ORF">A2637_07665</name>
</gene>
<proteinExistence type="predicted"/>
<comment type="caution">
    <text evidence="2">The sequence shown here is derived from an EMBL/GenBank/DDBJ whole genome shotgun (WGS) entry which is preliminary data.</text>
</comment>
<evidence type="ECO:0000313" key="3">
    <source>
        <dbReference type="Proteomes" id="UP000179360"/>
    </source>
</evidence>
<keyword evidence="1" id="KW-0732">Signal</keyword>
<reference evidence="2 3" key="1">
    <citation type="journal article" date="2016" name="Nat. Commun.">
        <title>Thousands of microbial genomes shed light on interconnected biogeochemical processes in an aquifer system.</title>
        <authorList>
            <person name="Anantharaman K."/>
            <person name="Brown C.T."/>
            <person name="Hug L.A."/>
            <person name="Sharon I."/>
            <person name="Castelle C.J."/>
            <person name="Probst A.J."/>
            <person name="Thomas B.C."/>
            <person name="Singh A."/>
            <person name="Wilkins M.J."/>
            <person name="Karaoz U."/>
            <person name="Brodie E.L."/>
            <person name="Williams K.H."/>
            <person name="Hubbard S.S."/>
            <person name="Banfield J.F."/>
        </authorList>
    </citation>
    <scope>NUCLEOTIDE SEQUENCE [LARGE SCALE GENOMIC DNA]</scope>
</reference>
<evidence type="ECO:0000313" key="2">
    <source>
        <dbReference type="EMBL" id="OGI45871.1"/>
    </source>
</evidence>
<dbReference type="Pfam" id="PF17263">
    <property type="entry name" value="DUF5329"/>
    <property type="match status" value="1"/>
</dbReference>
<dbReference type="InterPro" id="IPR035242">
    <property type="entry name" value="DUF5329"/>
</dbReference>
<dbReference type="AlphaFoldDB" id="A0A1F6TL81"/>
<feature type="chain" id="PRO_5009225574" evidence="1">
    <location>
        <begin position="22"/>
        <end position="123"/>
    </location>
</feature>
<dbReference type="EMBL" id="MFSY01000062">
    <property type="protein sequence ID" value="OGI45871.1"/>
    <property type="molecule type" value="Genomic_DNA"/>
</dbReference>
<name>A0A1F6TL81_9PROT</name>
<evidence type="ECO:0000256" key="1">
    <source>
        <dbReference type="SAM" id="SignalP"/>
    </source>
</evidence>